<evidence type="ECO:0000313" key="2">
    <source>
        <dbReference type="EnsemblMetazoa" id="AATE015965-PA.1"/>
    </source>
</evidence>
<reference evidence="2" key="1">
    <citation type="submission" date="2022-08" db="UniProtKB">
        <authorList>
            <consortium name="EnsemblMetazoa"/>
        </authorList>
    </citation>
    <scope>IDENTIFICATION</scope>
    <source>
        <strain evidence="2">EBRO</strain>
    </source>
</reference>
<feature type="compositionally biased region" description="Polar residues" evidence="1">
    <location>
        <begin position="33"/>
        <end position="47"/>
    </location>
</feature>
<accession>A0A182JDD5</accession>
<evidence type="ECO:0000256" key="1">
    <source>
        <dbReference type="SAM" id="MobiDB-lite"/>
    </source>
</evidence>
<sequence length="135" mass="14250">MSASSSHGPSASVSAVSTPINAGNRPESAPAFGSSQPASTPPNSSSGGKFLDVKAEEKKSRRTSLQMLLPKLPSSDSAGPSPGPSSPVSPRLRVALTNTIAAREWQRLTDPANRDFNTDHGPFVLVRWRPFERAV</sequence>
<protein>
    <submittedName>
        <fullName evidence="2">Uncharacterized protein</fullName>
    </submittedName>
</protein>
<name>A0A182JDD5_ANOAO</name>
<proteinExistence type="predicted"/>
<dbReference type="VEuPathDB" id="VectorBase:AATE015965"/>
<feature type="region of interest" description="Disordered" evidence="1">
    <location>
        <begin position="1"/>
        <end position="91"/>
    </location>
</feature>
<organism evidence="2">
    <name type="scientific">Anopheles atroparvus</name>
    <name type="common">European mosquito</name>
    <dbReference type="NCBI Taxonomy" id="41427"/>
    <lineage>
        <taxon>Eukaryota</taxon>
        <taxon>Metazoa</taxon>
        <taxon>Ecdysozoa</taxon>
        <taxon>Arthropoda</taxon>
        <taxon>Hexapoda</taxon>
        <taxon>Insecta</taxon>
        <taxon>Pterygota</taxon>
        <taxon>Neoptera</taxon>
        <taxon>Endopterygota</taxon>
        <taxon>Diptera</taxon>
        <taxon>Nematocera</taxon>
        <taxon>Culicoidea</taxon>
        <taxon>Culicidae</taxon>
        <taxon>Anophelinae</taxon>
        <taxon>Anopheles</taxon>
    </lineage>
</organism>
<dbReference type="EnsemblMetazoa" id="AATE015965-RA">
    <property type="protein sequence ID" value="AATE015965-PA.1"/>
    <property type="gene ID" value="AATE015965"/>
</dbReference>
<feature type="compositionally biased region" description="Low complexity" evidence="1">
    <location>
        <begin position="1"/>
        <end position="17"/>
    </location>
</feature>
<dbReference type="AlphaFoldDB" id="A0A182JDD5"/>